<evidence type="ECO:0000256" key="6">
    <source>
        <dbReference type="ARBA" id="ARBA00023242"/>
    </source>
</evidence>
<keyword evidence="14" id="KW-1185">Reference proteome</keyword>
<dbReference type="OrthoDB" id="6159439at2759"/>
<dbReference type="Pfam" id="PF02183">
    <property type="entry name" value="HALZ"/>
    <property type="match status" value="1"/>
</dbReference>
<feature type="domain" description="Homeobox" evidence="12">
    <location>
        <begin position="5"/>
        <end position="65"/>
    </location>
</feature>
<feature type="DNA-binding region" description="Homeobox" evidence="8">
    <location>
        <begin position="7"/>
        <end position="66"/>
    </location>
</feature>
<dbReference type="PROSITE" id="PS50071">
    <property type="entry name" value="HOMEOBOX_2"/>
    <property type="match status" value="1"/>
</dbReference>
<dbReference type="InterPro" id="IPR001356">
    <property type="entry name" value="HD"/>
</dbReference>
<keyword evidence="6 8" id="KW-0539">Nucleus</keyword>
<dbReference type="eggNOG" id="KOG0483">
    <property type="taxonomic scope" value="Eukaryota"/>
</dbReference>
<keyword evidence="3 8" id="KW-0238">DNA-binding</keyword>
<dbReference type="GO" id="GO:0043565">
    <property type="term" value="F:sequence-specific DNA binding"/>
    <property type="evidence" value="ECO:0007669"/>
    <property type="project" value="InterPro"/>
</dbReference>
<comment type="function">
    <text evidence="10">Transcription factor.</text>
</comment>
<dbReference type="GO" id="GO:0045893">
    <property type="term" value="P:positive regulation of DNA-templated transcription"/>
    <property type="evidence" value="ECO:0007669"/>
    <property type="project" value="TreeGrafter"/>
</dbReference>
<gene>
    <name evidence="13" type="ORF">L484_015344</name>
</gene>
<dbReference type="EMBL" id="KE344854">
    <property type="protein sequence ID" value="EXB81870.1"/>
    <property type="molecule type" value="Genomic_DNA"/>
</dbReference>
<evidence type="ECO:0000259" key="12">
    <source>
        <dbReference type="PROSITE" id="PS50071"/>
    </source>
</evidence>
<dbReference type="InterPro" id="IPR009057">
    <property type="entry name" value="Homeodomain-like_sf"/>
</dbReference>
<accession>W9S105</accession>
<dbReference type="CDD" id="cd00086">
    <property type="entry name" value="homeodomain"/>
    <property type="match status" value="1"/>
</dbReference>
<dbReference type="Gene3D" id="1.10.10.60">
    <property type="entry name" value="Homeodomain-like"/>
    <property type="match status" value="1"/>
</dbReference>
<dbReference type="SMART" id="SM00389">
    <property type="entry name" value="HOX"/>
    <property type="match status" value="1"/>
</dbReference>
<dbReference type="GO" id="GO:0005634">
    <property type="term" value="C:nucleus"/>
    <property type="evidence" value="ECO:0007669"/>
    <property type="project" value="UniProtKB-SubCell"/>
</dbReference>
<dbReference type="KEGG" id="mnt:21398447"/>
<organism evidence="13 14">
    <name type="scientific">Morus notabilis</name>
    <dbReference type="NCBI Taxonomy" id="981085"/>
    <lineage>
        <taxon>Eukaryota</taxon>
        <taxon>Viridiplantae</taxon>
        <taxon>Streptophyta</taxon>
        <taxon>Embryophyta</taxon>
        <taxon>Tracheophyta</taxon>
        <taxon>Spermatophyta</taxon>
        <taxon>Magnoliopsida</taxon>
        <taxon>eudicotyledons</taxon>
        <taxon>Gunneridae</taxon>
        <taxon>Pentapetalae</taxon>
        <taxon>rosids</taxon>
        <taxon>fabids</taxon>
        <taxon>Rosales</taxon>
        <taxon>Moraceae</taxon>
        <taxon>Moreae</taxon>
        <taxon>Morus</taxon>
    </lineage>
</organism>
<evidence type="ECO:0000256" key="10">
    <source>
        <dbReference type="RuleBase" id="RU369038"/>
    </source>
</evidence>
<evidence type="ECO:0000256" key="2">
    <source>
        <dbReference type="ARBA" id="ARBA00023015"/>
    </source>
</evidence>
<evidence type="ECO:0000313" key="14">
    <source>
        <dbReference type="Proteomes" id="UP000030645"/>
    </source>
</evidence>
<evidence type="ECO:0000256" key="3">
    <source>
        <dbReference type="ARBA" id="ARBA00023125"/>
    </source>
</evidence>
<dbReference type="InterPro" id="IPR003106">
    <property type="entry name" value="Leu_zip_homeo"/>
</dbReference>
<reference evidence="14" key="1">
    <citation type="submission" date="2013-01" db="EMBL/GenBank/DDBJ databases">
        <title>Draft Genome Sequence of a Mulberry Tree, Morus notabilis C.K. Schneid.</title>
        <authorList>
            <person name="He N."/>
            <person name="Zhao S."/>
        </authorList>
    </citation>
    <scope>NUCLEOTIDE SEQUENCE</scope>
</reference>
<dbReference type="InterPro" id="IPR017970">
    <property type="entry name" value="Homeobox_CS"/>
</dbReference>
<evidence type="ECO:0000256" key="7">
    <source>
        <dbReference type="ARBA" id="ARBA00025748"/>
    </source>
</evidence>
<dbReference type="AlphaFoldDB" id="W9S105"/>
<name>W9S105_9ROSA</name>
<dbReference type="Proteomes" id="UP000030645">
    <property type="component" value="Unassembled WGS sequence"/>
</dbReference>
<dbReference type="PANTHER" id="PTHR24326:SF552">
    <property type="entry name" value="HOMEOBOX-LEUCINE ZIPPER PROTEIN"/>
    <property type="match status" value="1"/>
</dbReference>
<keyword evidence="11" id="KW-0175">Coiled coil</keyword>
<evidence type="ECO:0000256" key="9">
    <source>
        <dbReference type="RuleBase" id="RU000682"/>
    </source>
</evidence>
<keyword evidence="2 10" id="KW-0805">Transcription regulation</keyword>
<dbReference type="PANTHER" id="PTHR24326">
    <property type="entry name" value="HOMEOBOX-LEUCINE ZIPPER PROTEIN"/>
    <property type="match status" value="1"/>
</dbReference>
<proteinExistence type="inferred from homology"/>
<dbReference type="InterPro" id="IPR045224">
    <property type="entry name" value="HDZip_class_I_plant"/>
</dbReference>
<evidence type="ECO:0000256" key="1">
    <source>
        <dbReference type="ARBA" id="ARBA00004123"/>
    </source>
</evidence>
<keyword evidence="5 10" id="KW-0804">Transcription</keyword>
<feature type="coiled-coil region" evidence="11">
    <location>
        <begin position="78"/>
        <end position="105"/>
    </location>
</feature>
<dbReference type="SUPFAM" id="SSF46689">
    <property type="entry name" value="Homeodomain-like"/>
    <property type="match status" value="1"/>
</dbReference>
<comment type="similarity">
    <text evidence="7 10">Belongs to the HD-ZIP homeobox family. Class I subfamily.</text>
</comment>
<dbReference type="Pfam" id="PF00046">
    <property type="entry name" value="Homeodomain"/>
    <property type="match status" value="1"/>
</dbReference>
<comment type="subcellular location">
    <subcellularLocation>
        <location evidence="1 8 9">Nucleus</location>
    </subcellularLocation>
</comment>
<evidence type="ECO:0000313" key="13">
    <source>
        <dbReference type="EMBL" id="EXB81870.1"/>
    </source>
</evidence>
<dbReference type="GO" id="GO:0000981">
    <property type="term" value="F:DNA-binding transcription factor activity, RNA polymerase II-specific"/>
    <property type="evidence" value="ECO:0007669"/>
    <property type="project" value="UniProtKB-UniRule"/>
</dbReference>
<evidence type="ECO:0000256" key="11">
    <source>
        <dbReference type="SAM" id="Coils"/>
    </source>
</evidence>
<dbReference type="PROSITE" id="PS00027">
    <property type="entry name" value="HOMEOBOX_1"/>
    <property type="match status" value="1"/>
</dbReference>
<evidence type="ECO:0000256" key="4">
    <source>
        <dbReference type="ARBA" id="ARBA00023155"/>
    </source>
</evidence>
<evidence type="ECO:0000256" key="5">
    <source>
        <dbReference type="ARBA" id="ARBA00023163"/>
    </source>
</evidence>
<evidence type="ECO:0000256" key="8">
    <source>
        <dbReference type="PROSITE-ProRule" id="PRU00108"/>
    </source>
</evidence>
<protein>
    <recommendedName>
        <fullName evidence="10">Homeobox-leucine zipper protein</fullName>
    </recommendedName>
    <alternativeName>
        <fullName evidence="10">HD-ZIP protein</fullName>
    </alternativeName>
    <alternativeName>
        <fullName evidence="10">Homeodomain transcription factor</fullName>
    </alternativeName>
</protein>
<keyword evidence="4 8" id="KW-0371">Homeobox</keyword>
<sequence length="192" mass="21892">MNSMTCARKNKRRISNEQVKSLEIMFQSDSRPESKTKRAIAGELGLQPCQVAIWFQNRRARSRTKQIEREYSILKTSYNNLFSRVESLKKENLELNIQLREVKTLLGMHHESENSGFVKTEEAEGGKKAIKSNGVTSHLLEGCKDKVGKDAEVVELAQSRDGSLTSSVNWSSFESCCYVNETSCSQWWEFLS</sequence>